<dbReference type="Proteomes" id="UP000322899">
    <property type="component" value="Unassembled WGS sequence"/>
</dbReference>
<organism evidence="2 3">
    <name type="scientific">Cafeteria roenbergensis</name>
    <name type="common">Marine flagellate</name>
    <dbReference type="NCBI Taxonomy" id="33653"/>
    <lineage>
        <taxon>Eukaryota</taxon>
        <taxon>Sar</taxon>
        <taxon>Stramenopiles</taxon>
        <taxon>Bigyra</taxon>
        <taxon>Opalozoa</taxon>
        <taxon>Bicosoecida</taxon>
        <taxon>Cafeteriaceae</taxon>
        <taxon>Cafeteria</taxon>
    </lineage>
</organism>
<protein>
    <submittedName>
        <fullName evidence="2">Uncharacterized protein</fullName>
    </submittedName>
</protein>
<comment type="caution">
    <text evidence="2">The sequence shown here is derived from an EMBL/GenBank/DDBJ whole genome shotgun (WGS) entry which is preliminary data.</text>
</comment>
<name>A0A5A8EJQ0_CAFRO</name>
<sequence length="153" mass="16563">MQCEGEFTVAKFTIPEPDAEYEGRKVFIGGVSSAWNLGLVRRGLEELFGDIIEFRQRPLRPESKTGSAIAVFAELASAAAAVATRLLCPGAAGPPSPDVVRALSFAGCGRVWRVRDMRLVFPGREARPRCEAAPPAGDDERDPGPHWWLGGGW</sequence>
<dbReference type="EMBL" id="VLTO01000003">
    <property type="protein sequence ID" value="KAA0177752.1"/>
    <property type="molecule type" value="Genomic_DNA"/>
</dbReference>
<dbReference type="OrthoDB" id="10641627at2759"/>
<evidence type="ECO:0000313" key="2">
    <source>
        <dbReference type="EMBL" id="KAA0177752.1"/>
    </source>
</evidence>
<accession>A0A5A8EJQ0</accession>
<dbReference type="AlphaFoldDB" id="A0A5A8EJQ0"/>
<evidence type="ECO:0000256" key="1">
    <source>
        <dbReference type="SAM" id="MobiDB-lite"/>
    </source>
</evidence>
<gene>
    <name evidence="2" type="ORF">FNF27_00924</name>
</gene>
<proteinExistence type="predicted"/>
<feature type="region of interest" description="Disordered" evidence="1">
    <location>
        <begin position="128"/>
        <end position="153"/>
    </location>
</feature>
<evidence type="ECO:0000313" key="3">
    <source>
        <dbReference type="Proteomes" id="UP000322899"/>
    </source>
</evidence>
<reference evidence="2 3" key="1">
    <citation type="submission" date="2019-07" db="EMBL/GenBank/DDBJ databases">
        <title>Genomes of Cafeteria roenbergensis.</title>
        <authorList>
            <person name="Fischer M.G."/>
            <person name="Hackl T."/>
            <person name="Roman M."/>
        </authorList>
    </citation>
    <scope>NUCLEOTIDE SEQUENCE [LARGE SCALE GENOMIC DNA]</scope>
    <source>
        <strain evidence="2 3">E4-10P</strain>
    </source>
</reference>